<organism evidence="2 3">
    <name type="scientific">Chromobacterium violaceum</name>
    <dbReference type="NCBI Taxonomy" id="536"/>
    <lineage>
        <taxon>Bacteria</taxon>
        <taxon>Pseudomonadati</taxon>
        <taxon>Pseudomonadota</taxon>
        <taxon>Betaproteobacteria</taxon>
        <taxon>Neisseriales</taxon>
        <taxon>Chromobacteriaceae</taxon>
        <taxon>Chromobacterium</taxon>
    </lineage>
</organism>
<evidence type="ECO:0000313" key="2">
    <source>
        <dbReference type="EMBL" id="OVE48444.1"/>
    </source>
</evidence>
<dbReference type="RefSeq" id="WP_080969146.1">
    <property type="nucleotide sequence ID" value="NZ_CP024028.1"/>
</dbReference>
<reference evidence="2 3" key="1">
    <citation type="submission" date="2017-05" db="EMBL/GenBank/DDBJ databases">
        <title>Chromobacterium violaceum GHPS1 isolated from Hydrocarbon polluted soil in French Guiana display an awesome secondary metabolite arsenal and a battery of drug and heavy-metal-resistance and detoxification of xenobiotics proteins.</title>
        <authorList>
            <person name="Belbahri L."/>
        </authorList>
    </citation>
    <scope>NUCLEOTIDE SEQUENCE [LARGE SCALE GENOMIC DNA]</scope>
    <source>
        <strain evidence="2 3">GHPS1</strain>
    </source>
</reference>
<dbReference type="Gene3D" id="3.40.190.10">
    <property type="entry name" value="Periplasmic binding protein-like II"/>
    <property type="match status" value="2"/>
</dbReference>
<dbReference type="PANTHER" id="PTHR38834">
    <property type="entry name" value="PERIPLASMIC SUBSTRATE BINDING PROTEIN FAMILY 3"/>
    <property type="match status" value="1"/>
</dbReference>
<dbReference type="SUPFAM" id="SSF53850">
    <property type="entry name" value="Periplasmic binding protein-like II"/>
    <property type="match status" value="1"/>
</dbReference>
<gene>
    <name evidence="2" type="ORF">CBW21_10880</name>
</gene>
<dbReference type="InterPro" id="IPR001638">
    <property type="entry name" value="Solute-binding_3/MltF_N"/>
</dbReference>
<name>A0A202BA83_CHRVL</name>
<sequence>MRKWLWLGLCCIGSFCRAEPVINLYTINYPPFVIREGHDHALHGIAIDLLGQALARSGVHAQYVDLPWKRAQLQVQAEENGCLLPLTRSPKREDTYRWVGLMDESSQSLFVAAGSKLQLRGVADLKGLRVVALLGSSMADWLRLHQVAFSELPTTEDAYRELSSGVADVWAVHSPVARYLVKKQGSGAVPVREVMKLQSTGIYLACSRRMPDDLAQKLGAAFKQLRDDGTGARVAAHYLE</sequence>
<dbReference type="AlphaFoldDB" id="A0A202BA83"/>
<dbReference type="SMART" id="SM00062">
    <property type="entry name" value="PBPb"/>
    <property type="match status" value="1"/>
</dbReference>
<accession>A0A202BA83</accession>
<evidence type="ECO:0000313" key="3">
    <source>
        <dbReference type="Proteomes" id="UP000196342"/>
    </source>
</evidence>
<comment type="caution">
    <text evidence="2">The sequence shown here is derived from an EMBL/GenBank/DDBJ whole genome shotgun (WGS) entry which is preliminary data.</text>
</comment>
<keyword evidence="3" id="KW-1185">Reference proteome</keyword>
<dbReference type="Pfam" id="PF00497">
    <property type="entry name" value="SBP_bac_3"/>
    <property type="match status" value="1"/>
</dbReference>
<dbReference type="EMBL" id="NHOO01000007">
    <property type="protein sequence ID" value="OVE48444.1"/>
    <property type="molecule type" value="Genomic_DNA"/>
</dbReference>
<feature type="domain" description="Solute-binding protein family 3/N-terminal" evidence="1">
    <location>
        <begin position="21"/>
        <end position="240"/>
    </location>
</feature>
<evidence type="ECO:0000259" key="1">
    <source>
        <dbReference type="SMART" id="SM00062"/>
    </source>
</evidence>
<dbReference type="Proteomes" id="UP000196342">
    <property type="component" value="Unassembled WGS sequence"/>
</dbReference>
<protein>
    <recommendedName>
        <fullName evidence="1">Solute-binding protein family 3/N-terminal domain-containing protein</fullName>
    </recommendedName>
</protein>
<dbReference type="GeneID" id="66364582"/>
<proteinExistence type="predicted"/>
<dbReference type="PANTHER" id="PTHR38834:SF3">
    <property type="entry name" value="SOLUTE-BINDING PROTEIN FAMILY 3_N-TERMINAL DOMAIN-CONTAINING PROTEIN"/>
    <property type="match status" value="1"/>
</dbReference>